<organism evidence="1">
    <name type="scientific">Klebsiella pneumoniae</name>
    <dbReference type="NCBI Taxonomy" id="573"/>
    <lineage>
        <taxon>Bacteria</taxon>
        <taxon>Pseudomonadati</taxon>
        <taxon>Pseudomonadota</taxon>
        <taxon>Gammaproteobacteria</taxon>
        <taxon>Enterobacterales</taxon>
        <taxon>Enterobacteriaceae</taxon>
        <taxon>Klebsiella/Raoultella group</taxon>
        <taxon>Klebsiella</taxon>
        <taxon>Klebsiella pneumoniae complex</taxon>
    </lineage>
</organism>
<evidence type="ECO:0000313" key="1">
    <source>
        <dbReference type="EMBL" id="QJN68696.1"/>
    </source>
</evidence>
<feature type="non-terminal residue" evidence="1">
    <location>
        <position position="30"/>
    </location>
</feature>
<protein>
    <submittedName>
        <fullName evidence="1">Mobilization protein</fullName>
    </submittedName>
</protein>
<reference evidence="1" key="1">
    <citation type="submission" date="2020-04" db="EMBL/GenBank/DDBJ databases">
        <title>Built-in CTX-M extended-spectrum beta-lactamase gene in Klebsiella pneumoniae ensuring stable propagation of the multidrug-resistant pathogen in clinical settings.</title>
        <authorList>
            <person name="Yoon E.-J."/>
            <person name="Gwon B."/>
            <person name="Liu C."/>
            <person name="Kim D."/>
            <person name="Won D."/>
            <person name="Park S.G."/>
            <person name="Choi J.R."/>
            <person name="Jeong S.H."/>
        </authorList>
    </citation>
    <scope>NUCLEOTIDE SEQUENCE</scope>
    <source>
        <strain evidence="1">B16KP0048</strain>
        <plasmid evidence="1">unnamed</plasmid>
    </source>
</reference>
<dbReference type="Pfam" id="PF04899">
    <property type="entry name" value="MbeD_MobD"/>
    <property type="match status" value="1"/>
</dbReference>
<dbReference type="InterPro" id="IPR006983">
    <property type="entry name" value="MbeD_MobD"/>
</dbReference>
<gene>
    <name evidence="1" type="ORF">HJW77_27535</name>
</gene>
<keyword evidence="1" id="KW-0614">Plasmid</keyword>
<accession>A0A6M3Z1A9</accession>
<geneLocation type="plasmid" evidence="1">
    <name>unnamed</name>
</geneLocation>
<dbReference type="EMBL" id="CP052723">
    <property type="protein sequence ID" value="QJN68696.1"/>
    <property type="molecule type" value="Genomic_DNA"/>
</dbReference>
<name>A0A6M3Z1A9_KLEPN</name>
<proteinExistence type="predicted"/>
<dbReference type="AlphaFoldDB" id="A0A6M3Z1A9"/>
<sequence>MTELEKQLLSALEQLQQDYSRRLDEWESAF</sequence>